<proteinExistence type="predicted"/>
<protein>
    <submittedName>
        <fullName evidence="1">Uncharacterized protein</fullName>
    </submittedName>
</protein>
<dbReference type="EMBL" id="MLAK01000565">
    <property type="protein sequence ID" value="OHT12362.1"/>
    <property type="molecule type" value="Genomic_DNA"/>
</dbReference>
<keyword evidence="2" id="KW-1185">Reference proteome</keyword>
<dbReference type="RefSeq" id="XP_068365498.1">
    <property type="nucleotide sequence ID" value="XM_068499822.1"/>
</dbReference>
<dbReference type="AlphaFoldDB" id="A0A1J4KMI9"/>
<gene>
    <name evidence="1" type="ORF">TRFO_17843</name>
</gene>
<accession>A0A1J4KMI9</accession>
<dbReference type="Proteomes" id="UP000179807">
    <property type="component" value="Unassembled WGS sequence"/>
</dbReference>
<evidence type="ECO:0000313" key="2">
    <source>
        <dbReference type="Proteomes" id="UP000179807"/>
    </source>
</evidence>
<sequence length="570" mass="67092">MFADGRNVFFEKFNRNRFGIFHFKNCGKMEYDDYNHHTLDFYDELENVITEKQQHFNLNDEYHKKMKKENQLIKPNIIFENGKPTFSQKDPFRFFRKEGPHVYIKENDDYFEYLPKKPSFTNKNDEVSINKKKIIYFEYDEISNDPIMKINSQFLDKFQKIKYAIFGKDCRSFRSSETEPFLCYDKKTKSITFYQPTFLYDRKKSKNGIDSNYVDKARDQAYCLLKFLGIPIVIHALGAKIEYNYFINVATSPFLRYPSVLSKLKDETDENKTNENNYTLIYTSLKKIPEIKKNMSKSFEDFSVRFILLTELSEMDEKTIKFSALPKTIISTTYKQFPDFDCVKTSFIPLWKHYSNIYYKMHQILTTNSAVYILSFLDLGLADPIMALAAETTKTLFFNELPGSVQIYTENKRNNYILTFYSRNPDSVMANANAIVGAFRTSNVVVIPISSPVTPFINALRCAFLNWSQFCLVKNVKLNLNVILFINEHERKFEIENSIRTCELFKHQISFFSTVKFYFAFNDHELQSLIEELKQSTQQIEHLNVSTVRHGIAAFSTVNDFAEFLELSDD</sequence>
<dbReference type="GeneID" id="94834526"/>
<evidence type="ECO:0000313" key="1">
    <source>
        <dbReference type="EMBL" id="OHT12362.1"/>
    </source>
</evidence>
<dbReference type="VEuPathDB" id="TrichDB:TRFO_17843"/>
<comment type="caution">
    <text evidence="1">The sequence shown here is derived from an EMBL/GenBank/DDBJ whole genome shotgun (WGS) entry which is preliminary data.</text>
</comment>
<reference evidence="1" key="1">
    <citation type="submission" date="2016-10" db="EMBL/GenBank/DDBJ databases">
        <authorList>
            <person name="Benchimol M."/>
            <person name="Almeida L.G."/>
            <person name="Vasconcelos A.T."/>
            <person name="Perreira-Neves A."/>
            <person name="Rosa I.A."/>
            <person name="Tasca T."/>
            <person name="Bogo M.R."/>
            <person name="de Souza W."/>
        </authorList>
    </citation>
    <scope>NUCLEOTIDE SEQUENCE [LARGE SCALE GENOMIC DNA]</scope>
    <source>
        <strain evidence="1">K</strain>
    </source>
</reference>
<name>A0A1J4KMI9_9EUKA</name>
<organism evidence="1 2">
    <name type="scientific">Tritrichomonas foetus</name>
    <dbReference type="NCBI Taxonomy" id="1144522"/>
    <lineage>
        <taxon>Eukaryota</taxon>
        <taxon>Metamonada</taxon>
        <taxon>Parabasalia</taxon>
        <taxon>Tritrichomonadida</taxon>
        <taxon>Tritrichomonadidae</taxon>
        <taxon>Tritrichomonas</taxon>
    </lineage>
</organism>